<dbReference type="RefSeq" id="XP_051066129.1">
    <property type="nucleotide sequence ID" value="XM_051219309.1"/>
</dbReference>
<dbReference type="InterPro" id="IPR000159">
    <property type="entry name" value="RA_dom"/>
</dbReference>
<feature type="compositionally biased region" description="Polar residues" evidence="2">
    <location>
        <begin position="331"/>
        <end position="349"/>
    </location>
</feature>
<feature type="region of interest" description="Disordered" evidence="2">
    <location>
        <begin position="330"/>
        <end position="357"/>
    </location>
</feature>
<feature type="region of interest" description="Disordered" evidence="2">
    <location>
        <begin position="91"/>
        <end position="136"/>
    </location>
</feature>
<dbReference type="OrthoDB" id="10051571at2759"/>
<accession>A0A095BVA3</accession>
<dbReference type="EMBL" id="AMPZ03000005">
    <property type="protein sequence ID" value="KAH9582654.1"/>
    <property type="molecule type" value="Genomic_DNA"/>
</dbReference>
<reference evidence="4" key="2">
    <citation type="journal article" date="2019" name="Gigascience">
        <title>High-quality Schistosoma haematobium genome achieved by single-molecule and long-range sequencing.</title>
        <authorList>
            <person name="Stroehlein A.J."/>
            <person name="Korhonen P.K."/>
            <person name="Chong T.M."/>
            <person name="Lim Y.L."/>
            <person name="Chan K.G."/>
            <person name="Webster B."/>
            <person name="Rollinson D."/>
            <person name="Brindley P.J."/>
            <person name="Gasser R.B."/>
            <person name="Young N.D."/>
        </authorList>
    </citation>
    <scope>NUCLEOTIDE SEQUENCE</scope>
</reference>
<sequence length="357" mass="39876">MDIKVNIDGVLREVCGINEGTTCEEVIFKLAQIASLPGFYTLVASCRDKEITLSPEEKIINFIKETKENPSNICFILRRLEAVSPFSPKIPKAYPPIPNHQPTSRPHQQSSRSSSRRSNVPVTSENKELYSSTSSSLPIPAQQYASSAKQSRIYRCDPSHELIHSTLVTSAAGEEKSYHDVDQYNQLKDQLAYQEQQVELNRIRLLRLDKEINHLEQSARFGGNNNNSNSNKDGYSTLDLLSGSAVGPVAELAQLAATPWSQLLDTNRARQRELLSECERHKIAIDQVDTHLAKTKMNLSQLENQISQELNQLLNELEGYNQHRRLLLKSAGSSSSQPRPRTTINNPSEVASDGVAV</sequence>
<feature type="compositionally biased region" description="Polar residues" evidence="2">
    <location>
        <begin position="120"/>
        <end position="136"/>
    </location>
</feature>
<evidence type="ECO:0000313" key="4">
    <source>
        <dbReference type="EMBL" id="KAH9582654.1"/>
    </source>
</evidence>
<evidence type="ECO:0000313" key="5">
    <source>
        <dbReference type="EMBL" id="KGB32883.1"/>
    </source>
</evidence>
<protein>
    <submittedName>
        <fullName evidence="5">Ras association domain-containing protein 8</fullName>
    </submittedName>
</protein>
<dbReference type="SUPFAM" id="SSF54236">
    <property type="entry name" value="Ubiquitin-like"/>
    <property type="match status" value="1"/>
</dbReference>
<dbReference type="KEGG" id="shx:MS3_00010895"/>
<keyword evidence="6" id="KW-1185">Reference proteome</keyword>
<reference evidence="4" key="4">
    <citation type="journal article" date="2022" name="PLoS Pathog.">
        <title>Chromosome-level genome of Schistosoma haematobium underpins genome-wide explorations of molecular variation.</title>
        <authorList>
            <person name="Stroehlein A.J."/>
            <person name="Korhonen P.K."/>
            <person name="Lee V.V."/>
            <person name="Ralph S.A."/>
            <person name="Mentink-Kane M."/>
            <person name="You H."/>
            <person name="McManus D.P."/>
            <person name="Tchuente L.T."/>
            <person name="Stothard J.R."/>
            <person name="Kaur P."/>
            <person name="Dudchenko O."/>
            <person name="Aiden E.L."/>
            <person name="Yang B."/>
            <person name="Yang H."/>
            <person name="Emery A.M."/>
            <person name="Webster B.L."/>
            <person name="Brindley P.J."/>
            <person name="Rollinson D."/>
            <person name="Chang B.C.H."/>
            <person name="Gasser R.B."/>
            <person name="Young N.D."/>
        </authorList>
    </citation>
    <scope>NUCLEOTIDE SEQUENCE</scope>
</reference>
<name>A0A095BVA3_SCHHA</name>
<evidence type="ECO:0000259" key="3">
    <source>
        <dbReference type="Pfam" id="PF00788"/>
    </source>
</evidence>
<dbReference type="GeneID" id="75578295"/>
<dbReference type="InterPro" id="IPR029071">
    <property type="entry name" value="Ubiquitin-like_domsf"/>
</dbReference>
<dbReference type="PANTHER" id="PTHR15286">
    <property type="entry name" value="RAS-ASSOCIATING DOMAIN CONTAINING PROTEIN"/>
    <property type="match status" value="1"/>
</dbReference>
<dbReference type="EMBL" id="KL250521">
    <property type="protein sequence ID" value="KGB32883.1"/>
    <property type="molecule type" value="Genomic_DNA"/>
</dbReference>
<feature type="domain" description="Ras-associating" evidence="3">
    <location>
        <begin position="3"/>
        <end position="79"/>
    </location>
</feature>
<feature type="compositionally biased region" description="Polar residues" evidence="2">
    <location>
        <begin position="100"/>
        <end position="109"/>
    </location>
</feature>
<gene>
    <name evidence="4" type="primary">RASSF8</name>
    <name evidence="4" type="ORF">MS3_00010895</name>
    <name evidence="5" type="ORF">MS3_01019</name>
</gene>
<dbReference type="Proteomes" id="UP000471633">
    <property type="component" value="Unassembled WGS sequence"/>
</dbReference>
<reference evidence="5" key="1">
    <citation type="journal article" date="2012" name="Nat. Genet.">
        <title>Whole-genome sequence of Schistosoma haematobium.</title>
        <authorList>
            <person name="Young N.D."/>
            <person name="Jex A.R."/>
            <person name="Li B."/>
            <person name="Liu S."/>
            <person name="Yang L."/>
            <person name="Xiong Z."/>
            <person name="Li Y."/>
            <person name="Cantacessi C."/>
            <person name="Hall R.S."/>
            <person name="Xu X."/>
            <person name="Chen F."/>
            <person name="Wu X."/>
            <person name="Zerlotini A."/>
            <person name="Oliveira G."/>
            <person name="Hofmann A."/>
            <person name="Zhang G."/>
            <person name="Fang X."/>
            <person name="Kang Y."/>
            <person name="Campbell B.E."/>
            <person name="Loukas A."/>
            <person name="Ranganathan S."/>
            <person name="Rollinson D."/>
            <person name="Rinaldi G."/>
            <person name="Brindley P.J."/>
            <person name="Yang H."/>
            <person name="Wang J."/>
            <person name="Wang J."/>
            <person name="Gasser R.B."/>
        </authorList>
    </citation>
    <scope>NUCLEOTIDE SEQUENCE [LARGE SCALE GENOMIC DNA]</scope>
</reference>
<evidence type="ECO:0000256" key="2">
    <source>
        <dbReference type="SAM" id="MobiDB-lite"/>
    </source>
</evidence>
<dbReference type="STRING" id="6185.A0A095BVA3"/>
<evidence type="ECO:0000313" key="6">
    <source>
        <dbReference type="Proteomes" id="UP000471633"/>
    </source>
</evidence>
<reference evidence="4" key="3">
    <citation type="submission" date="2021-06" db="EMBL/GenBank/DDBJ databases">
        <title>Chromosome-level genome assembly for S. haematobium.</title>
        <authorList>
            <person name="Stroehlein A.J."/>
        </authorList>
    </citation>
    <scope>NUCLEOTIDE SEQUENCE</scope>
</reference>
<organism evidence="5">
    <name type="scientific">Schistosoma haematobium</name>
    <name type="common">Blood fluke</name>
    <dbReference type="NCBI Taxonomy" id="6185"/>
    <lineage>
        <taxon>Eukaryota</taxon>
        <taxon>Metazoa</taxon>
        <taxon>Spiralia</taxon>
        <taxon>Lophotrochozoa</taxon>
        <taxon>Platyhelminthes</taxon>
        <taxon>Trematoda</taxon>
        <taxon>Digenea</taxon>
        <taxon>Strigeidida</taxon>
        <taxon>Schistosomatoidea</taxon>
        <taxon>Schistosomatidae</taxon>
        <taxon>Schistosoma</taxon>
    </lineage>
</organism>
<dbReference type="CDD" id="cd16123">
    <property type="entry name" value="RA_RASSF7_like"/>
    <property type="match status" value="1"/>
</dbReference>
<dbReference type="GO" id="GO:0007165">
    <property type="term" value="P:signal transduction"/>
    <property type="evidence" value="ECO:0007669"/>
    <property type="project" value="InterPro"/>
</dbReference>
<dbReference type="CTD" id="11228"/>
<dbReference type="AlphaFoldDB" id="A0A095BVA3"/>
<dbReference type="PANTHER" id="PTHR15286:SF6">
    <property type="entry name" value="GH01133P"/>
    <property type="match status" value="1"/>
</dbReference>
<dbReference type="InterPro" id="IPR033593">
    <property type="entry name" value="N-RASSF"/>
</dbReference>
<feature type="coiled-coil region" evidence="1">
    <location>
        <begin position="285"/>
        <end position="323"/>
    </location>
</feature>
<proteinExistence type="predicted"/>
<evidence type="ECO:0000256" key="1">
    <source>
        <dbReference type="SAM" id="Coils"/>
    </source>
</evidence>
<keyword evidence="1" id="KW-0175">Coiled coil</keyword>
<dbReference type="Gene3D" id="3.10.20.90">
    <property type="entry name" value="Phosphatidylinositol 3-kinase Catalytic Subunit, Chain A, domain 1"/>
    <property type="match status" value="1"/>
</dbReference>
<dbReference type="Pfam" id="PF00788">
    <property type="entry name" value="RA"/>
    <property type="match status" value="1"/>
</dbReference>